<feature type="compositionally biased region" description="Polar residues" evidence="1">
    <location>
        <begin position="177"/>
        <end position="189"/>
    </location>
</feature>
<feature type="compositionally biased region" description="Gly residues" evidence="1">
    <location>
        <begin position="558"/>
        <end position="573"/>
    </location>
</feature>
<keyword evidence="3" id="KW-1185">Reference proteome</keyword>
<feature type="region of interest" description="Disordered" evidence="1">
    <location>
        <begin position="524"/>
        <end position="582"/>
    </location>
</feature>
<name>A0A0D0CJH4_9AGAR</name>
<dbReference type="EMBL" id="KN834809">
    <property type="protein sequence ID" value="KIK55163.1"/>
    <property type="molecule type" value="Genomic_DNA"/>
</dbReference>
<accession>A0A0D0CJH4</accession>
<gene>
    <name evidence="2" type="ORF">GYMLUDRAFT_48130</name>
</gene>
<protein>
    <submittedName>
        <fullName evidence="2">Uncharacterized protein</fullName>
    </submittedName>
</protein>
<evidence type="ECO:0000313" key="3">
    <source>
        <dbReference type="Proteomes" id="UP000053593"/>
    </source>
</evidence>
<proteinExistence type="predicted"/>
<sequence>MTSHPPSPLDVQPNPLHRSFKSLLANPAAPSSHTRTMVQPLPLSPAPSRPRTNSISASPATSPSRPSPRFHVTNPTERPESPTITKPLVARSSEPNRPLPSSPNRQDIKTTSPPRIHINTSCLNSESPHSPPSVSTAPPPSSSSSFTHPKHMSKPSLPFASSHVPSPLPLSDAALTSGRTTPVSPSTIPRHSIRPLPPPPPLPKAQGASVSGPRPRSSSRGPTPRSRTNSATGRGEASSRPQLTFDPTSSSYVIKTASEVNGHISSPATATGVGLDKSPRPHVHSRSRSAQFKNFSSMVLPDRDPPSSVAQRASTGTRWKGKQAVRSAPSSDTEDCCSPSPQTPSKSRRSRRLVLHNPTEPSPKPSYRSAPNSDEEDSYLSSPASLLSTSTALTSPLLLPPTGSIKDILPQLVAQPQPTVPSRTFEPFSLVRQTPPPGGVSRIISPPPLPPLSEDVGYAEQGYVDDVRVYVDDGYDGPGGLGAFSTSVDPDVDVDIGNIVFSTRPPSGEFMGPSVMDLDMEGRGRHVSRSDSGHGHGHGAAPSTRWKSADAEHASVGNGAGNRTGKGQVGGSRGTRSSSHGQAVIMSSLTATMRTVPEVELGPSPINIDLEPEMVFSKNPSSPVPVDEDVPGVLDFAERTKVKGRWRSPGSAAPRSRNGTAMKEIQRFPTMSGQFAPVRSKVFYEDW</sequence>
<feature type="compositionally biased region" description="Low complexity" evidence="1">
    <location>
        <begin position="49"/>
        <end position="69"/>
    </location>
</feature>
<evidence type="ECO:0000313" key="2">
    <source>
        <dbReference type="EMBL" id="KIK55163.1"/>
    </source>
</evidence>
<reference evidence="2 3" key="1">
    <citation type="submission" date="2014-04" db="EMBL/GenBank/DDBJ databases">
        <title>Evolutionary Origins and Diversification of the Mycorrhizal Mutualists.</title>
        <authorList>
            <consortium name="DOE Joint Genome Institute"/>
            <consortium name="Mycorrhizal Genomics Consortium"/>
            <person name="Kohler A."/>
            <person name="Kuo A."/>
            <person name="Nagy L.G."/>
            <person name="Floudas D."/>
            <person name="Copeland A."/>
            <person name="Barry K.W."/>
            <person name="Cichocki N."/>
            <person name="Veneault-Fourrey C."/>
            <person name="LaButti K."/>
            <person name="Lindquist E.A."/>
            <person name="Lipzen A."/>
            <person name="Lundell T."/>
            <person name="Morin E."/>
            <person name="Murat C."/>
            <person name="Riley R."/>
            <person name="Ohm R."/>
            <person name="Sun H."/>
            <person name="Tunlid A."/>
            <person name="Henrissat B."/>
            <person name="Grigoriev I.V."/>
            <person name="Hibbett D.S."/>
            <person name="Martin F."/>
        </authorList>
    </citation>
    <scope>NUCLEOTIDE SEQUENCE [LARGE SCALE GENOMIC DNA]</scope>
    <source>
        <strain evidence="2 3">FD-317 M1</strain>
    </source>
</reference>
<organism evidence="2 3">
    <name type="scientific">Collybiopsis luxurians FD-317 M1</name>
    <dbReference type="NCBI Taxonomy" id="944289"/>
    <lineage>
        <taxon>Eukaryota</taxon>
        <taxon>Fungi</taxon>
        <taxon>Dikarya</taxon>
        <taxon>Basidiomycota</taxon>
        <taxon>Agaricomycotina</taxon>
        <taxon>Agaricomycetes</taxon>
        <taxon>Agaricomycetidae</taxon>
        <taxon>Agaricales</taxon>
        <taxon>Marasmiineae</taxon>
        <taxon>Omphalotaceae</taxon>
        <taxon>Collybiopsis</taxon>
        <taxon>Collybiopsis luxurians</taxon>
    </lineage>
</organism>
<evidence type="ECO:0000256" key="1">
    <source>
        <dbReference type="SAM" id="MobiDB-lite"/>
    </source>
</evidence>
<dbReference type="Proteomes" id="UP000053593">
    <property type="component" value="Unassembled WGS sequence"/>
</dbReference>
<dbReference type="AlphaFoldDB" id="A0A0D0CJH4"/>
<feature type="region of interest" description="Disordered" evidence="1">
    <location>
        <begin position="1"/>
        <end position="383"/>
    </location>
</feature>
<feature type="compositionally biased region" description="Polar residues" evidence="1">
    <location>
        <begin position="102"/>
        <end position="126"/>
    </location>
</feature>
<dbReference type="HOGENOM" id="CLU_400643_0_0_1"/>
<feature type="region of interest" description="Disordered" evidence="1">
    <location>
        <begin position="643"/>
        <end position="662"/>
    </location>
</feature>
<feature type="compositionally biased region" description="Polar residues" evidence="1">
    <location>
        <begin position="239"/>
        <end position="253"/>
    </location>
</feature>
<feature type="compositionally biased region" description="Low complexity" evidence="1">
    <location>
        <begin position="211"/>
        <end position="228"/>
    </location>
</feature>
<feature type="compositionally biased region" description="Basic and acidic residues" evidence="1">
    <location>
        <begin position="524"/>
        <end position="534"/>
    </location>
</feature>
<dbReference type="OrthoDB" id="3065403at2759"/>
<feature type="compositionally biased region" description="Polar residues" evidence="1">
    <location>
        <begin position="308"/>
        <end position="317"/>
    </location>
</feature>